<reference evidence="3 4" key="1">
    <citation type="submission" date="2019-04" db="EMBL/GenBank/DDBJ databases">
        <title>Friends and foes A comparative genomics study of 23 Aspergillus species from section Flavi.</title>
        <authorList>
            <consortium name="DOE Joint Genome Institute"/>
            <person name="Kjaerbolling I."/>
            <person name="Vesth T."/>
            <person name="Frisvad J.C."/>
            <person name="Nybo J.L."/>
            <person name="Theobald S."/>
            <person name="Kildgaard S."/>
            <person name="Isbrandt T."/>
            <person name="Kuo A."/>
            <person name="Sato A."/>
            <person name="Lyhne E.K."/>
            <person name="Kogle M.E."/>
            <person name="Wiebenga A."/>
            <person name="Kun R.S."/>
            <person name="Lubbers R.J."/>
            <person name="Makela M.R."/>
            <person name="Barry K."/>
            <person name="Chovatia M."/>
            <person name="Clum A."/>
            <person name="Daum C."/>
            <person name="Haridas S."/>
            <person name="He G."/>
            <person name="LaButti K."/>
            <person name="Lipzen A."/>
            <person name="Mondo S."/>
            <person name="Riley R."/>
            <person name="Salamov A."/>
            <person name="Simmons B.A."/>
            <person name="Magnuson J.K."/>
            <person name="Henrissat B."/>
            <person name="Mortensen U.H."/>
            <person name="Larsen T.O."/>
            <person name="Devries R.P."/>
            <person name="Grigoriev I.V."/>
            <person name="Machida M."/>
            <person name="Baker S.E."/>
            <person name="Andersen M.R."/>
        </authorList>
    </citation>
    <scope>NUCLEOTIDE SEQUENCE [LARGE SCALE GENOMIC DNA]</scope>
    <source>
        <strain evidence="3 4">CBS 151.66</strain>
    </source>
</reference>
<dbReference type="OrthoDB" id="2130735at2759"/>
<evidence type="ECO:0008006" key="5">
    <source>
        <dbReference type="Google" id="ProtNLM"/>
    </source>
</evidence>
<dbReference type="AlphaFoldDB" id="A0A5N5X4X4"/>
<dbReference type="PANTHER" id="PTHR38792:SF3">
    <property type="entry name" value="BNR_ASP-BOX REPEAT DOMAIN PROTEIN (AFU_ORTHOLOGUE AFUA_7G06430)-RELATED"/>
    <property type="match status" value="1"/>
</dbReference>
<protein>
    <recommendedName>
        <fullName evidence="5">Glycosyl hydrolase</fullName>
    </recommendedName>
</protein>
<dbReference type="InterPro" id="IPR023296">
    <property type="entry name" value="Glyco_hydro_beta-prop_sf"/>
</dbReference>
<gene>
    <name evidence="3" type="ORF">BDV29DRAFT_201066</name>
</gene>
<dbReference type="SUPFAM" id="SSF75005">
    <property type="entry name" value="Arabinanase/levansucrase/invertase"/>
    <property type="match status" value="1"/>
</dbReference>
<evidence type="ECO:0000313" key="4">
    <source>
        <dbReference type="Proteomes" id="UP000326565"/>
    </source>
</evidence>
<evidence type="ECO:0000256" key="1">
    <source>
        <dbReference type="ARBA" id="ARBA00022729"/>
    </source>
</evidence>
<evidence type="ECO:0000313" key="3">
    <source>
        <dbReference type="EMBL" id="KAB8075115.1"/>
    </source>
</evidence>
<keyword evidence="4" id="KW-1185">Reference proteome</keyword>
<sequence length="326" mass="35620">MHFKFKLLPVLFSSVSSQVVSNPLPEPYTNFTNYILWYPAVDAVQWHTMYARSLQLPDESLLITWENYPHDSLYILPEASGGYATGSILAAGVSSPSSLEGGVYIDLYVSEDQAATWKFVSHIGYGAGPETIQNGNDALWEPWLMLYKGQIVCFFSDQRDPAHSQKLVHVTTTDLPKWSDPGPDVVYPAQGDRPGMTSVAPIEFTDSYIMTYEYCDRANCAVHYKVAKSPLEFDAADGTSLVSNGRADGSGLIIVSADNQEVVFVNEDAADSAEWKAVDVGMWSAYSGSMRIVTLKGKKKLLFANGGNMGDPNNTSVACGVVEIPV</sequence>
<dbReference type="Gene3D" id="2.120.10.10">
    <property type="match status" value="1"/>
</dbReference>
<organism evidence="3 4">
    <name type="scientific">Aspergillus leporis</name>
    <dbReference type="NCBI Taxonomy" id="41062"/>
    <lineage>
        <taxon>Eukaryota</taxon>
        <taxon>Fungi</taxon>
        <taxon>Dikarya</taxon>
        <taxon>Ascomycota</taxon>
        <taxon>Pezizomycotina</taxon>
        <taxon>Eurotiomycetes</taxon>
        <taxon>Eurotiomycetidae</taxon>
        <taxon>Eurotiales</taxon>
        <taxon>Aspergillaceae</taxon>
        <taxon>Aspergillus</taxon>
        <taxon>Aspergillus subgen. Circumdati</taxon>
    </lineage>
</organism>
<dbReference type="Proteomes" id="UP000326565">
    <property type="component" value="Unassembled WGS sequence"/>
</dbReference>
<proteinExistence type="predicted"/>
<keyword evidence="1 2" id="KW-0732">Signal</keyword>
<feature type="signal peptide" evidence="2">
    <location>
        <begin position="1"/>
        <end position="17"/>
    </location>
</feature>
<dbReference type="PANTHER" id="PTHR38792">
    <property type="entry name" value="BNR/ASP-BOX REPEAT DOMAIN PROTEIN (AFU_ORTHOLOGUE AFUA_7G06430)-RELATED"/>
    <property type="match status" value="1"/>
</dbReference>
<name>A0A5N5X4X4_9EURO</name>
<feature type="chain" id="PRO_5025016301" description="Glycosyl hydrolase" evidence="2">
    <location>
        <begin position="18"/>
        <end position="326"/>
    </location>
</feature>
<evidence type="ECO:0000256" key="2">
    <source>
        <dbReference type="SAM" id="SignalP"/>
    </source>
</evidence>
<dbReference type="EMBL" id="ML732199">
    <property type="protein sequence ID" value="KAB8075115.1"/>
    <property type="molecule type" value="Genomic_DNA"/>
</dbReference>
<accession>A0A5N5X4X4</accession>